<sequence length="169" mass="19193">MFSPIYPVCSILIAEWNLCIRSCYQTRLTAPLILLTFLIAAERASQRFNTNVFGLVLIEQRSREFLAFSFIVNCVLKCSLNPPVTSRPLSLTCYQTSISTILITCVQLSLSTVVEVLSHQWGSTIAIRAMHLPFIHTQLHRTRTILQVLLKVDELPTLEFSEDTHVNIK</sequence>
<reference evidence="1" key="1">
    <citation type="submission" date="2016-01" db="EMBL/GenBank/DDBJ databases">
        <title>Reference transcriptome for the parasite Schistocephalus solidus: insights into the molecular evolution of parasitism.</title>
        <authorList>
            <person name="Hebert F.O."/>
            <person name="Grambauer S."/>
            <person name="Barber I."/>
            <person name="Landry C.R."/>
            <person name="Aubin-Horth N."/>
        </authorList>
    </citation>
    <scope>NUCLEOTIDE SEQUENCE</scope>
</reference>
<accession>A0A0X3PPJ1</accession>
<dbReference type="EMBL" id="GEEE01010095">
    <property type="protein sequence ID" value="JAP53130.1"/>
    <property type="molecule type" value="Transcribed_RNA"/>
</dbReference>
<dbReference type="AlphaFoldDB" id="A0A0X3PPJ1"/>
<evidence type="ECO:0000313" key="1">
    <source>
        <dbReference type="EMBL" id="JAP53130.1"/>
    </source>
</evidence>
<organism evidence="1">
    <name type="scientific">Schistocephalus solidus</name>
    <name type="common">Tapeworm</name>
    <dbReference type="NCBI Taxonomy" id="70667"/>
    <lineage>
        <taxon>Eukaryota</taxon>
        <taxon>Metazoa</taxon>
        <taxon>Spiralia</taxon>
        <taxon>Lophotrochozoa</taxon>
        <taxon>Platyhelminthes</taxon>
        <taxon>Cestoda</taxon>
        <taxon>Eucestoda</taxon>
        <taxon>Diphyllobothriidea</taxon>
        <taxon>Diphyllobothriidae</taxon>
        <taxon>Schistocephalus</taxon>
    </lineage>
</organism>
<protein>
    <submittedName>
        <fullName evidence="1">Uncharacterized protein</fullName>
    </submittedName>
</protein>
<proteinExistence type="predicted"/>
<name>A0A0X3PPJ1_SCHSO</name>
<gene>
    <name evidence="1" type="ORF">TR114608</name>
</gene>